<comment type="similarity">
    <text evidence="6">Belongs to the ABC-4 integral membrane protein family.</text>
</comment>
<dbReference type="InterPro" id="IPR050250">
    <property type="entry name" value="Macrolide_Exporter_MacB"/>
</dbReference>
<keyword evidence="11" id="KW-1185">Reference proteome</keyword>
<feature type="transmembrane region" description="Helical" evidence="7">
    <location>
        <begin position="262"/>
        <end position="286"/>
    </location>
</feature>
<dbReference type="EMBL" id="JAVDUM010000001">
    <property type="protein sequence ID" value="MDR6865785.1"/>
    <property type="molecule type" value="Genomic_DNA"/>
</dbReference>
<dbReference type="PANTHER" id="PTHR30572:SF4">
    <property type="entry name" value="ABC TRANSPORTER PERMEASE YTRF"/>
    <property type="match status" value="1"/>
</dbReference>
<evidence type="ECO:0000256" key="3">
    <source>
        <dbReference type="ARBA" id="ARBA00022692"/>
    </source>
</evidence>
<keyword evidence="3 7" id="KW-0812">Transmembrane</keyword>
<feature type="transmembrane region" description="Helical" evidence="7">
    <location>
        <begin position="345"/>
        <end position="372"/>
    </location>
</feature>
<feature type="domain" description="MacB-like periplasmic core" evidence="9">
    <location>
        <begin position="21"/>
        <end position="219"/>
    </location>
</feature>
<dbReference type="InterPro" id="IPR003838">
    <property type="entry name" value="ABC3_permease_C"/>
</dbReference>
<comment type="subcellular location">
    <subcellularLocation>
        <location evidence="1">Cell membrane</location>
        <topology evidence="1">Multi-pass membrane protein</topology>
    </subcellularLocation>
</comment>
<evidence type="ECO:0000256" key="1">
    <source>
        <dbReference type="ARBA" id="ARBA00004651"/>
    </source>
</evidence>
<dbReference type="Pfam" id="PF02687">
    <property type="entry name" value="FtsX"/>
    <property type="match status" value="1"/>
</dbReference>
<sequence>MLESMRLSLKSVMRRWRRNLVSLIVIAAGVGALVVLSSVSVGSSETVSSRLDSSVSSSVIALLPARAWSLGEATLLANMWESQQVIAAGTLVSPDRTAGSAVITNPRSSQTVESSVGVATPSGLRVASATARSGGIGTDTVVNSLDNAVYLGARLARELNYPGVEAGPVVINGQVFSVLGIVTSDEAWISASIIFPPAAADSAGYRPSNRVLTVSTRGDVSSKFQNWVALALFPADPSTVSVLSPPSARELRAEILERGNSLTGLIGIIATLTAFLTLAATTFASLTERRHEMGLYLALGYGRPFVSGQIVAEGTIVGLLSGLVGLLLGTVVSAIIGMYSFPLFYIPPLLLILPAAAGALGFMSALFPALVATRVAPSELLRD</sequence>
<keyword evidence="5 7" id="KW-0472">Membrane</keyword>
<comment type="caution">
    <text evidence="10">The sequence shown here is derived from an EMBL/GenBank/DDBJ whole genome shotgun (WGS) entry which is preliminary data.</text>
</comment>
<gene>
    <name evidence="10" type="ORF">J2Y69_000367</name>
</gene>
<evidence type="ECO:0000313" key="10">
    <source>
        <dbReference type="EMBL" id="MDR6865785.1"/>
    </source>
</evidence>
<keyword evidence="2" id="KW-1003">Cell membrane</keyword>
<reference evidence="10 11" key="1">
    <citation type="submission" date="2023-07" db="EMBL/GenBank/DDBJ databases">
        <title>Sorghum-associated microbial communities from plants grown in Nebraska, USA.</title>
        <authorList>
            <person name="Schachtman D."/>
        </authorList>
    </citation>
    <scope>NUCLEOTIDE SEQUENCE [LARGE SCALE GENOMIC DNA]</scope>
    <source>
        <strain evidence="10 11">2980</strain>
    </source>
</reference>
<dbReference type="Pfam" id="PF12704">
    <property type="entry name" value="MacB_PCD"/>
    <property type="match status" value="1"/>
</dbReference>
<accession>A0ABU1S8A5</accession>
<feature type="domain" description="ABC3 transporter permease C-terminal" evidence="8">
    <location>
        <begin position="265"/>
        <end position="375"/>
    </location>
</feature>
<evidence type="ECO:0000259" key="9">
    <source>
        <dbReference type="Pfam" id="PF12704"/>
    </source>
</evidence>
<evidence type="ECO:0000313" key="11">
    <source>
        <dbReference type="Proteomes" id="UP001259347"/>
    </source>
</evidence>
<evidence type="ECO:0000256" key="5">
    <source>
        <dbReference type="ARBA" id="ARBA00023136"/>
    </source>
</evidence>
<feature type="transmembrane region" description="Helical" evidence="7">
    <location>
        <begin position="316"/>
        <end position="339"/>
    </location>
</feature>
<evidence type="ECO:0000256" key="7">
    <source>
        <dbReference type="SAM" id="Phobius"/>
    </source>
</evidence>
<protein>
    <submittedName>
        <fullName evidence="10">ABC transport system permease protein</fullName>
    </submittedName>
</protein>
<dbReference type="Proteomes" id="UP001259347">
    <property type="component" value="Unassembled WGS sequence"/>
</dbReference>
<dbReference type="RefSeq" id="WP_310016911.1">
    <property type="nucleotide sequence ID" value="NZ_JAVDUM010000001.1"/>
</dbReference>
<evidence type="ECO:0000256" key="2">
    <source>
        <dbReference type="ARBA" id="ARBA00022475"/>
    </source>
</evidence>
<name>A0ABU1S8A5_9MICO</name>
<proteinExistence type="inferred from homology"/>
<evidence type="ECO:0000256" key="4">
    <source>
        <dbReference type="ARBA" id="ARBA00022989"/>
    </source>
</evidence>
<dbReference type="InterPro" id="IPR025857">
    <property type="entry name" value="MacB_PCD"/>
</dbReference>
<evidence type="ECO:0000256" key="6">
    <source>
        <dbReference type="ARBA" id="ARBA00038076"/>
    </source>
</evidence>
<organism evidence="10 11">
    <name type="scientific">Microbacterium resistens</name>
    <dbReference type="NCBI Taxonomy" id="156977"/>
    <lineage>
        <taxon>Bacteria</taxon>
        <taxon>Bacillati</taxon>
        <taxon>Actinomycetota</taxon>
        <taxon>Actinomycetes</taxon>
        <taxon>Micrococcales</taxon>
        <taxon>Microbacteriaceae</taxon>
        <taxon>Microbacterium</taxon>
    </lineage>
</organism>
<dbReference type="PANTHER" id="PTHR30572">
    <property type="entry name" value="MEMBRANE COMPONENT OF TRANSPORTER-RELATED"/>
    <property type="match status" value="1"/>
</dbReference>
<keyword evidence="4 7" id="KW-1133">Transmembrane helix</keyword>
<evidence type="ECO:0000259" key="8">
    <source>
        <dbReference type="Pfam" id="PF02687"/>
    </source>
</evidence>